<dbReference type="RefSeq" id="WP_380930437.1">
    <property type="nucleotide sequence ID" value="NZ_JBHUGS010000003.1"/>
</dbReference>
<evidence type="ECO:0000256" key="1">
    <source>
        <dbReference type="SAM" id="Phobius"/>
    </source>
</evidence>
<dbReference type="EMBL" id="JBHUGS010000003">
    <property type="protein sequence ID" value="MFD1951633.1"/>
    <property type="molecule type" value="Genomic_DNA"/>
</dbReference>
<reference evidence="3" key="1">
    <citation type="journal article" date="2019" name="Int. J. Syst. Evol. Microbiol.">
        <title>The Global Catalogue of Microorganisms (GCM) 10K type strain sequencing project: providing services to taxonomists for standard genome sequencing and annotation.</title>
        <authorList>
            <consortium name="The Broad Institute Genomics Platform"/>
            <consortium name="The Broad Institute Genome Sequencing Center for Infectious Disease"/>
            <person name="Wu L."/>
            <person name="Ma J."/>
        </authorList>
    </citation>
    <scope>NUCLEOTIDE SEQUENCE [LARGE SCALE GENOMIC DNA]</scope>
    <source>
        <strain evidence="3">CGMCC 1.12702</strain>
    </source>
</reference>
<keyword evidence="1" id="KW-1133">Transmembrane helix</keyword>
<protein>
    <submittedName>
        <fullName evidence="2">Uncharacterized protein</fullName>
    </submittedName>
</protein>
<keyword evidence="3" id="KW-1185">Reference proteome</keyword>
<evidence type="ECO:0000313" key="3">
    <source>
        <dbReference type="Proteomes" id="UP001597400"/>
    </source>
</evidence>
<gene>
    <name evidence="2" type="ORF">ACFSGX_12735</name>
</gene>
<name>A0ABW4U012_9SPHN</name>
<keyword evidence="1" id="KW-0812">Transmembrane</keyword>
<dbReference type="Proteomes" id="UP001597400">
    <property type="component" value="Unassembled WGS sequence"/>
</dbReference>
<keyword evidence="1" id="KW-0472">Membrane</keyword>
<feature type="transmembrane region" description="Helical" evidence="1">
    <location>
        <begin position="29"/>
        <end position="45"/>
    </location>
</feature>
<proteinExistence type="predicted"/>
<organism evidence="2 3">
    <name type="scientific">Sphingomonas arantia</name>
    <dbReference type="NCBI Taxonomy" id="1460676"/>
    <lineage>
        <taxon>Bacteria</taxon>
        <taxon>Pseudomonadati</taxon>
        <taxon>Pseudomonadota</taxon>
        <taxon>Alphaproteobacteria</taxon>
        <taxon>Sphingomonadales</taxon>
        <taxon>Sphingomonadaceae</taxon>
        <taxon>Sphingomonas</taxon>
    </lineage>
</organism>
<sequence>MIDAATILSREPAERPETMSVPIMSDLRFFLRAYAGGFALFLTILS</sequence>
<accession>A0ABW4U012</accession>
<comment type="caution">
    <text evidence="2">The sequence shown here is derived from an EMBL/GenBank/DDBJ whole genome shotgun (WGS) entry which is preliminary data.</text>
</comment>
<evidence type="ECO:0000313" key="2">
    <source>
        <dbReference type="EMBL" id="MFD1951633.1"/>
    </source>
</evidence>